<accession>A0A5E4FH58</accession>
<evidence type="ECO:0000313" key="1">
    <source>
        <dbReference type="EMBL" id="VVA25951.1"/>
    </source>
</evidence>
<name>A0A5E4FH58_PRUDU</name>
<dbReference type="Gramene" id="VVA25951">
    <property type="protein sequence ID" value="VVA25951"/>
    <property type="gene ID" value="Prudul26B028900"/>
</dbReference>
<dbReference type="InParanoid" id="A0A5E4FH58"/>
<reference evidence="2" key="1">
    <citation type="journal article" date="2020" name="Plant J.">
        <title>Transposons played a major role in the diversification between the closely related almond and peach genomes: results from the almond genome sequence.</title>
        <authorList>
            <person name="Alioto T."/>
            <person name="Alexiou K.G."/>
            <person name="Bardil A."/>
            <person name="Barteri F."/>
            <person name="Castanera R."/>
            <person name="Cruz F."/>
            <person name="Dhingra A."/>
            <person name="Duval H."/>
            <person name="Fernandez I Marti A."/>
            <person name="Frias L."/>
            <person name="Galan B."/>
            <person name="Garcia J.L."/>
            <person name="Howad W."/>
            <person name="Gomez-Garrido J."/>
            <person name="Gut M."/>
            <person name="Julca I."/>
            <person name="Morata J."/>
            <person name="Puigdomenech P."/>
            <person name="Ribeca P."/>
            <person name="Rubio Cabetas M.J."/>
            <person name="Vlasova A."/>
            <person name="Wirthensohn M."/>
            <person name="Garcia-Mas J."/>
            <person name="Gabaldon T."/>
            <person name="Casacuberta J.M."/>
            <person name="Arus P."/>
        </authorList>
    </citation>
    <scope>NUCLEOTIDE SEQUENCE [LARGE SCALE GENOMIC DNA]</scope>
    <source>
        <strain evidence="2">cv. Texas</strain>
    </source>
</reference>
<gene>
    <name evidence="1" type="ORF">ALMOND_2B028900</name>
</gene>
<proteinExistence type="predicted"/>
<dbReference type="EMBL" id="CABIKO010000100">
    <property type="protein sequence ID" value="VVA25951.1"/>
    <property type="molecule type" value="Genomic_DNA"/>
</dbReference>
<sequence>MEFACLLHFRKRILRTTSTCRHGPSRAPDAPRFDRLGVAFMVQQLTQDSKSAGAAQLCRFAVANVRAGSCRLLRRLTPPSPAFLLVKGRTPFSGEGGNVSVEALWGTGLMWSRFIRFKS</sequence>
<evidence type="ECO:0000313" key="2">
    <source>
        <dbReference type="Proteomes" id="UP000327085"/>
    </source>
</evidence>
<protein>
    <submittedName>
        <fullName evidence="1">Uncharacterized protein</fullName>
    </submittedName>
</protein>
<dbReference type="AlphaFoldDB" id="A0A5E4FH58"/>
<organism evidence="1 2">
    <name type="scientific">Prunus dulcis</name>
    <name type="common">Almond</name>
    <name type="synonym">Amygdalus dulcis</name>
    <dbReference type="NCBI Taxonomy" id="3755"/>
    <lineage>
        <taxon>Eukaryota</taxon>
        <taxon>Viridiplantae</taxon>
        <taxon>Streptophyta</taxon>
        <taxon>Embryophyta</taxon>
        <taxon>Tracheophyta</taxon>
        <taxon>Spermatophyta</taxon>
        <taxon>Magnoliopsida</taxon>
        <taxon>eudicotyledons</taxon>
        <taxon>Gunneridae</taxon>
        <taxon>Pentapetalae</taxon>
        <taxon>rosids</taxon>
        <taxon>fabids</taxon>
        <taxon>Rosales</taxon>
        <taxon>Rosaceae</taxon>
        <taxon>Amygdaloideae</taxon>
        <taxon>Amygdaleae</taxon>
        <taxon>Prunus</taxon>
    </lineage>
</organism>
<dbReference type="Proteomes" id="UP000327085">
    <property type="component" value="Chromosome 8"/>
</dbReference>